<evidence type="ECO:0000259" key="2">
    <source>
        <dbReference type="Pfam" id="PF16117"/>
    </source>
</evidence>
<name>A0A4D7QKF2_9HYPH</name>
<dbReference type="EMBL" id="CP039865">
    <property type="protein sequence ID" value="QCK86169.1"/>
    <property type="molecule type" value="Genomic_DNA"/>
</dbReference>
<evidence type="ECO:0000313" key="4">
    <source>
        <dbReference type="Proteomes" id="UP000298588"/>
    </source>
</evidence>
<dbReference type="KEGG" id="paqt:E8L99_10605"/>
<feature type="signal peptide" evidence="1">
    <location>
        <begin position="1"/>
        <end position="29"/>
    </location>
</feature>
<gene>
    <name evidence="3" type="ORF">E8L99_10605</name>
</gene>
<feature type="chain" id="PRO_5020872639" evidence="1">
    <location>
        <begin position="30"/>
        <end position="208"/>
    </location>
</feature>
<sequence length="208" mass="23246">MSEVRMLTRREIPLLSALFALGGSVGAVAQDDRLPAIAVRGSEVTVSRQLIIARPDLPVPADPGMLFYVQHSINKNQIVYAARQNAAGKLDRDEPVEAFWRRFDEDGRRRALTFFERVFAFGVRVSPLPDERFQARIAGYRDRGIVVDLDGAGKPRGLLTVGQRTVRLVYAYAVADDSGFIPKVHHVDFHGFDIASGEAIRERIRLDM</sequence>
<dbReference type="Proteomes" id="UP000298588">
    <property type="component" value="Chromosome"/>
</dbReference>
<evidence type="ECO:0000256" key="1">
    <source>
        <dbReference type="SAM" id="SignalP"/>
    </source>
</evidence>
<keyword evidence="4" id="KW-1185">Reference proteome</keyword>
<evidence type="ECO:0000313" key="3">
    <source>
        <dbReference type="EMBL" id="QCK86169.1"/>
    </source>
</evidence>
<organism evidence="3 4">
    <name type="scientific">Phreatobacter aquaticus</name>
    <dbReference type="NCBI Taxonomy" id="2570229"/>
    <lineage>
        <taxon>Bacteria</taxon>
        <taxon>Pseudomonadati</taxon>
        <taxon>Pseudomonadota</taxon>
        <taxon>Alphaproteobacteria</taxon>
        <taxon>Hyphomicrobiales</taxon>
        <taxon>Phreatobacteraceae</taxon>
        <taxon>Phreatobacter</taxon>
    </lineage>
</organism>
<dbReference type="OrthoDB" id="9785831at2"/>
<protein>
    <submittedName>
        <fullName evidence="3">DUF4833 domain-containing protein</fullName>
    </submittedName>
</protein>
<proteinExistence type="predicted"/>
<dbReference type="InterPro" id="IPR032269">
    <property type="entry name" value="DUF4833"/>
</dbReference>
<dbReference type="AlphaFoldDB" id="A0A4D7QKF2"/>
<dbReference type="Pfam" id="PF16117">
    <property type="entry name" value="DUF4833"/>
    <property type="match status" value="1"/>
</dbReference>
<reference evidence="3 4" key="1">
    <citation type="submission" date="2019-04" db="EMBL/GenBank/DDBJ databases">
        <title>Phreatobacter aquaticus sp. nov.</title>
        <authorList>
            <person name="Choi A."/>
            <person name="Baek K."/>
        </authorList>
    </citation>
    <scope>NUCLEOTIDE SEQUENCE [LARGE SCALE GENOMIC DNA]</scope>
    <source>
        <strain evidence="3 4">NMCR1094</strain>
    </source>
</reference>
<feature type="domain" description="DUF4833" evidence="2">
    <location>
        <begin position="67"/>
        <end position="203"/>
    </location>
</feature>
<keyword evidence="1" id="KW-0732">Signal</keyword>
<accession>A0A4D7QKF2</accession>